<dbReference type="Proteomes" id="UP000193710">
    <property type="component" value="Unassembled WGS sequence"/>
</dbReference>
<evidence type="ECO:0000256" key="1">
    <source>
        <dbReference type="SAM" id="Phobius"/>
    </source>
</evidence>
<keyword evidence="1" id="KW-1133">Transmembrane helix</keyword>
<sequence>MAGRVSRSSTYLTRLAPRYVDGLSRKEGLIMGVKQRMTGSLKRHRSLGAAAPVSLLCTASFAMLAVTGIDSEMPTGPSHMIAEEAPAPAPQPVSQEGVLIAVSADSITARSASGYTRTYLLTPDTNVIAGNGGKTLTVNDAVDIVGTVQGDRALATSLAQRNDGHGEGPPMDAVAGQ</sequence>
<name>A0ABX3W800_9MYCO</name>
<evidence type="ECO:0000313" key="3">
    <source>
        <dbReference type="Proteomes" id="UP000193710"/>
    </source>
</evidence>
<keyword evidence="1" id="KW-0812">Transmembrane</keyword>
<keyword evidence="1" id="KW-0472">Membrane</keyword>
<gene>
    <name evidence="2" type="ORF">AWC29_14730</name>
</gene>
<proteinExistence type="predicted"/>
<comment type="caution">
    <text evidence="2">The sequence shown here is derived from an EMBL/GenBank/DDBJ whole genome shotgun (WGS) entry which is preliminary data.</text>
</comment>
<keyword evidence="3" id="KW-1185">Reference proteome</keyword>
<evidence type="ECO:0000313" key="2">
    <source>
        <dbReference type="EMBL" id="ORX04296.1"/>
    </source>
</evidence>
<reference evidence="2 3" key="1">
    <citation type="submission" date="2016-01" db="EMBL/GenBank/DDBJ databases">
        <title>The new phylogeny of the genus Mycobacterium.</title>
        <authorList>
            <person name="Tarcisio F."/>
            <person name="Conor M."/>
            <person name="Antonella G."/>
            <person name="Elisabetta G."/>
            <person name="Giulia F.S."/>
            <person name="Sara T."/>
            <person name="Anna F."/>
            <person name="Clotilde B."/>
            <person name="Roberto B."/>
            <person name="Veronica D.S."/>
            <person name="Fabio R."/>
            <person name="Monica P."/>
            <person name="Olivier J."/>
            <person name="Enrico T."/>
            <person name="Nicola S."/>
        </authorList>
    </citation>
    <scope>NUCLEOTIDE SEQUENCE [LARGE SCALE GENOMIC DNA]</scope>
    <source>
        <strain evidence="2 3">DSM 44626</strain>
    </source>
</reference>
<dbReference type="EMBL" id="LQPY01000019">
    <property type="protein sequence ID" value="ORX04296.1"/>
    <property type="molecule type" value="Genomic_DNA"/>
</dbReference>
<organism evidence="2 3">
    <name type="scientific">Mycobacterium triplex</name>
    <dbReference type="NCBI Taxonomy" id="47839"/>
    <lineage>
        <taxon>Bacteria</taxon>
        <taxon>Bacillati</taxon>
        <taxon>Actinomycetota</taxon>
        <taxon>Actinomycetes</taxon>
        <taxon>Mycobacteriales</taxon>
        <taxon>Mycobacteriaceae</taxon>
        <taxon>Mycobacterium</taxon>
        <taxon>Mycobacterium simiae complex</taxon>
    </lineage>
</organism>
<feature type="transmembrane region" description="Helical" evidence="1">
    <location>
        <begin position="46"/>
        <end position="69"/>
    </location>
</feature>
<accession>A0ABX3W800</accession>
<protein>
    <submittedName>
        <fullName evidence="2">Uncharacterized protein</fullName>
    </submittedName>
</protein>